<name>A0A1L9AXZ6_9BACT</name>
<keyword evidence="2" id="KW-1185">Reference proteome</keyword>
<dbReference type="OrthoDB" id="2587127at2"/>
<evidence type="ECO:0000313" key="1">
    <source>
        <dbReference type="EMBL" id="OJH34869.1"/>
    </source>
</evidence>
<comment type="caution">
    <text evidence="1">The sequence shown here is derived from an EMBL/GenBank/DDBJ whole genome shotgun (WGS) entry which is preliminary data.</text>
</comment>
<organism evidence="1 2">
    <name type="scientific">Cystobacter ferrugineus</name>
    <dbReference type="NCBI Taxonomy" id="83449"/>
    <lineage>
        <taxon>Bacteria</taxon>
        <taxon>Pseudomonadati</taxon>
        <taxon>Myxococcota</taxon>
        <taxon>Myxococcia</taxon>
        <taxon>Myxococcales</taxon>
        <taxon>Cystobacterineae</taxon>
        <taxon>Archangiaceae</taxon>
        <taxon>Cystobacter</taxon>
    </lineage>
</organism>
<dbReference type="Proteomes" id="UP000182229">
    <property type="component" value="Unassembled WGS sequence"/>
</dbReference>
<evidence type="ECO:0000313" key="2">
    <source>
        <dbReference type="Proteomes" id="UP000182229"/>
    </source>
</evidence>
<dbReference type="Gene3D" id="2.160.20.80">
    <property type="entry name" value="E3 ubiquitin-protein ligase SopA"/>
    <property type="match status" value="1"/>
</dbReference>
<dbReference type="STRING" id="83449.BON30_40455"/>
<gene>
    <name evidence="1" type="ORF">BON30_40455</name>
</gene>
<dbReference type="RefSeq" id="WP_071903925.1">
    <property type="nucleotide sequence ID" value="NZ_MPIN01000016.1"/>
</dbReference>
<reference evidence="2" key="1">
    <citation type="submission" date="2016-11" db="EMBL/GenBank/DDBJ databases">
        <authorList>
            <person name="Shukria A."/>
            <person name="Stevens D.C."/>
        </authorList>
    </citation>
    <scope>NUCLEOTIDE SEQUENCE [LARGE SCALE GENOMIC DNA]</scope>
    <source>
        <strain evidence="2">Cbfe23</strain>
    </source>
</reference>
<protein>
    <recommendedName>
        <fullName evidence="3">Pentapeptide repeat-containing protein</fullName>
    </recommendedName>
</protein>
<sequence length="208" mass="23908">MGWLENVRMEDKEIADERLELTDKNSLYFLGPNLSLRNCTVILKVSARNLIIVGARFIDCTFEVKQELKNHQQWVKASLKGCRFKGRLTGCDFGHWPDYGTGWEHGAIEDCDFTEARLDGCRIMGSDPATLRFPRWPCFTILDPIGRAPELRSVKWPGRFGRIVIEDLHKQSAPTRALTLSATVEAKHFDTTPEEFRAVVERFDFILY</sequence>
<evidence type="ECO:0008006" key="3">
    <source>
        <dbReference type="Google" id="ProtNLM"/>
    </source>
</evidence>
<dbReference type="EMBL" id="MPIN01000016">
    <property type="protein sequence ID" value="OJH34869.1"/>
    <property type="molecule type" value="Genomic_DNA"/>
</dbReference>
<dbReference type="AlphaFoldDB" id="A0A1L9AXZ6"/>
<accession>A0A1L9AXZ6</accession>
<reference evidence="1 2" key="2">
    <citation type="submission" date="2016-12" db="EMBL/GenBank/DDBJ databases">
        <title>Draft Genome Sequence of Cystobacter ferrugineus Strain Cbfe23.</title>
        <authorList>
            <person name="Akbar S."/>
            <person name="Dowd S.E."/>
            <person name="Stevens D.C."/>
        </authorList>
    </citation>
    <scope>NUCLEOTIDE SEQUENCE [LARGE SCALE GENOMIC DNA]</scope>
    <source>
        <strain evidence="1 2">Cbfe23</strain>
    </source>
</reference>
<proteinExistence type="predicted"/>
<dbReference type="SUPFAM" id="SSF141571">
    <property type="entry name" value="Pentapeptide repeat-like"/>
    <property type="match status" value="1"/>
</dbReference>